<name>A0AAU8CZA7_9HYPH</name>
<dbReference type="SUPFAM" id="SSF141452">
    <property type="entry name" value="Hcp1-like"/>
    <property type="match status" value="1"/>
</dbReference>
<dbReference type="NCBIfam" id="TIGR03344">
    <property type="entry name" value="VI_effect_Hcp1"/>
    <property type="match status" value="1"/>
</dbReference>
<proteinExistence type="predicted"/>
<dbReference type="InterPro" id="IPR008514">
    <property type="entry name" value="T6SS_Hcp"/>
</dbReference>
<dbReference type="InterPro" id="IPR036624">
    <property type="entry name" value="Hcp1-lik_sf"/>
</dbReference>
<evidence type="ECO:0000313" key="1">
    <source>
        <dbReference type="EMBL" id="XCG52178.1"/>
    </source>
</evidence>
<dbReference type="EMBL" id="CP159256">
    <property type="protein sequence ID" value="XCG52178.1"/>
    <property type="molecule type" value="Genomic_DNA"/>
</dbReference>
<dbReference type="RefSeq" id="WP_353646385.1">
    <property type="nucleotide sequence ID" value="NZ_CP159256.1"/>
</dbReference>
<dbReference type="AlphaFoldDB" id="A0AAU8CZA7"/>
<sequence length="157" mass="17864">MPAAVEPRTKIDGFLKVPDIKGPSVRDGHDEEIEVYGVEYTMVAPHDANSLSRRGRVALGMAEFTKHYDMSSPYLKKALFDNTLMDEVKFSARRTIEGETSDYLVVTLKDASVVKYEMRPSPDEPDVLEDRVSFAYKTIIFNYDDEHEIEMDVHVGK</sequence>
<accession>A0AAU8CZA7</accession>
<gene>
    <name evidence="1" type="primary">tssD</name>
    <name evidence="1" type="ORF">ABVK50_32305</name>
</gene>
<protein>
    <submittedName>
        <fullName evidence="1">Type VI secretion system tube protein TssD</fullName>
    </submittedName>
</protein>
<geneLocation type="plasmid" evidence="1">
    <name>pMk2240A</name>
</geneLocation>
<keyword evidence="1" id="KW-0614">Plasmid</keyword>
<organism evidence="1">
    <name type="scientific">Mesorhizobium sp. WSM2240</name>
    <dbReference type="NCBI Taxonomy" id="3228851"/>
    <lineage>
        <taxon>Bacteria</taxon>
        <taxon>Pseudomonadati</taxon>
        <taxon>Pseudomonadota</taxon>
        <taxon>Alphaproteobacteria</taxon>
        <taxon>Hyphomicrobiales</taxon>
        <taxon>Phyllobacteriaceae</taxon>
        <taxon>Mesorhizobium</taxon>
    </lineage>
</organism>
<dbReference type="Pfam" id="PF05638">
    <property type="entry name" value="T6SS_HCP"/>
    <property type="match status" value="1"/>
</dbReference>
<dbReference type="Gene3D" id="2.30.110.20">
    <property type="entry name" value="Hcp1-like"/>
    <property type="match status" value="1"/>
</dbReference>
<reference evidence="1" key="1">
    <citation type="submission" date="2024-06" db="EMBL/GenBank/DDBJ databases">
        <title>Mesorhizobium karijinii sp. nov., a symbiont of the iconic Swainsona formosa from arid Australia.</title>
        <authorList>
            <person name="Hill Y.J."/>
            <person name="Watkin E.L.J."/>
            <person name="O'Hara G.W."/>
            <person name="Terpolilli J."/>
            <person name="Tye M.L."/>
            <person name="Kohlmeier M.G."/>
        </authorList>
    </citation>
    <scope>NUCLEOTIDE SEQUENCE</scope>
    <source>
        <strain evidence="1">WSM2240</strain>
        <plasmid evidence="1">pMk2240A</plasmid>
    </source>
</reference>